<protein>
    <submittedName>
        <fullName evidence="1">Uncharacterized protein</fullName>
    </submittedName>
</protein>
<dbReference type="EMBL" id="JAZDQT010000001">
    <property type="protein sequence ID" value="MEE1944047.1"/>
    <property type="molecule type" value="Genomic_DNA"/>
</dbReference>
<sequence>MIYANKKVAVKTNIAQQTAQIIANVKELEAKNLISFAGNEVSLYPQIWKDKATALNWIKCLYLYCCLKKKIKDGNPLYFKHIETNEPLGSMVNKKPKVLIFG</sequence>
<gene>
    <name evidence="1" type="ORF">VRU48_02935</name>
</gene>
<organism evidence="1 2">
    <name type="scientific">Pedobacter albus</name>
    <dbReference type="NCBI Taxonomy" id="3113905"/>
    <lineage>
        <taxon>Bacteria</taxon>
        <taxon>Pseudomonadati</taxon>
        <taxon>Bacteroidota</taxon>
        <taxon>Sphingobacteriia</taxon>
        <taxon>Sphingobacteriales</taxon>
        <taxon>Sphingobacteriaceae</taxon>
        <taxon>Pedobacter</taxon>
    </lineage>
</organism>
<reference evidence="1 2" key="1">
    <citation type="submission" date="2024-01" db="EMBL/GenBank/DDBJ databases">
        <title>Pedobacter sp. nov., isolated from fresh soil.</title>
        <authorList>
            <person name="Le N.T.T."/>
        </authorList>
    </citation>
    <scope>NUCLEOTIDE SEQUENCE [LARGE SCALE GENOMIC DNA]</scope>
    <source>
        <strain evidence="1 2">KR3-3</strain>
    </source>
</reference>
<name>A0ABU7I3R5_9SPHI</name>
<keyword evidence="2" id="KW-1185">Reference proteome</keyword>
<dbReference type="Proteomes" id="UP001336835">
    <property type="component" value="Unassembled WGS sequence"/>
</dbReference>
<comment type="caution">
    <text evidence="1">The sequence shown here is derived from an EMBL/GenBank/DDBJ whole genome shotgun (WGS) entry which is preliminary data.</text>
</comment>
<accession>A0ABU7I3R5</accession>
<proteinExistence type="predicted"/>
<evidence type="ECO:0000313" key="2">
    <source>
        <dbReference type="Proteomes" id="UP001336835"/>
    </source>
</evidence>
<evidence type="ECO:0000313" key="1">
    <source>
        <dbReference type="EMBL" id="MEE1944047.1"/>
    </source>
</evidence>
<dbReference type="RefSeq" id="WP_330106428.1">
    <property type="nucleotide sequence ID" value="NZ_JAZDQT010000001.1"/>
</dbReference>